<protein>
    <recommendedName>
        <fullName evidence="1">N-acetyltransferase domain-containing protein</fullName>
    </recommendedName>
</protein>
<dbReference type="AlphaFoldDB" id="A0A291Q1F1"/>
<keyword evidence="3" id="KW-1185">Reference proteome</keyword>
<accession>A0A291Q1F1</accession>
<dbReference type="InterPro" id="IPR016181">
    <property type="entry name" value="Acyl_CoA_acyltransferase"/>
</dbReference>
<reference evidence="2 3" key="1">
    <citation type="submission" date="2017-08" db="EMBL/GenBank/DDBJ databases">
        <title>Complete Genome Sequence of Streptomyces formicae KY5, the formicamycin producer.</title>
        <authorList>
            <person name="Holmes N.A."/>
            <person name="Devine R."/>
            <person name="Qin Z."/>
            <person name="Seipke R.F."/>
            <person name="Wilkinson B."/>
            <person name="Hutchings M.I."/>
        </authorList>
    </citation>
    <scope>NUCLEOTIDE SEQUENCE [LARGE SCALE GENOMIC DNA]</scope>
    <source>
        <strain evidence="2 3">KY5</strain>
    </source>
</reference>
<dbReference type="Gene3D" id="3.40.630.30">
    <property type="match status" value="1"/>
</dbReference>
<dbReference type="Pfam" id="PF12746">
    <property type="entry name" value="GNAT_acetyltran"/>
    <property type="match status" value="1"/>
</dbReference>
<evidence type="ECO:0000259" key="1">
    <source>
        <dbReference type="PROSITE" id="PS51186"/>
    </source>
</evidence>
<organism evidence="2 3">
    <name type="scientific">Streptomyces formicae</name>
    <dbReference type="NCBI Taxonomy" id="1616117"/>
    <lineage>
        <taxon>Bacteria</taxon>
        <taxon>Bacillati</taxon>
        <taxon>Actinomycetota</taxon>
        <taxon>Actinomycetes</taxon>
        <taxon>Kitasatosporales</taxon>
        <taxon>Streptomycetaceae</taxon>
        <taxon>Streptomyces</taxon>
    </lineage>
</organism>
<dbReference type="KEGG" id="sfk:KY5_0404"/>
<name>A0A291Q1F1_9ACTN</name>
<dbReference type="PROSITE" id="PS51186">
    <property type="entry name" value="GNAT"/>
    <property type="match status" value="1"/>
</dbReference>
<dbReference type="EMBL" id="CP022685">
    <property type="protein sequence ID" value="ATL25422.1"/>
    <property type="molecule type" value="Genomic_DNA"/>
</dbReference>
<dbReference type="RefSeq" id="WP_098240540.1">
    <property type="nucleotide sequence ID" value="NZ_CP022685.1"/>
</dbReference>
<gene>
    <name evidence="2" type="ORF">KY5_0404</name>
</gene>
<sequence>MLQLPQQPLPAVYRWFTTGEPGPASVPEHVAAGGVGDWWVDDAVAPRVAAVSCAGHVLLGGDPHSLTPSLLAPFARSRVEAPVRFLPVLGAAFDRLVPVERMVYVHREPVAAPRPPRGVTVRRVEPRDADALTALGDDSAWIHSSWGGPSGLAASGHAWGAFDRAGRVAAVACGYFVGGTYEDVAVLTAPERRREGLALACVTALCADITARGRTASWSCGRDNRPSRLLGWTAGFRLHREYVQYATGNPSVRPPRVPRPASRTAV</sequence>
<dbReference type="SUPFAM" id="SSF55729">
    <property type="entry name" value="Acyl-CoA N-acyltransferases (Nat)"/>
    <property type="match status" value="1"/>
</dbReference>
<dbReference type="GO" id="GO:0016747">
    <property type="term" value="F:acyltransferase activity, transferring groups other than amino-acyl groups"/>
    <property type="evidence" value="ECO:0007669"/>
    <property type="project" value="InterPro"/>
</dbReference>
<dbReference type="InterPro" id="IPR027365">
    <property type="entry name" value="GNAT_acetyltra_YdfB-like"/>
</dbReference>
<dbReference type="Proteomes" id="UP000221011">
    <property type="component" value="Chromosome"/>
</dbReference>
<proteinExistence type="predicted"/>
<evidence type="ECO:0000313" key="2">
    <source>
        <dbReference type="EMBL" id="ATL25422.1"/>
    </source>
</evidence>
<dbReference type="InterPro" id="IPR000182">
    <property type="entry name" value="GNAT_dom"/>
</dbReference>
<evidence type="ECO:0000313" key="3">
    <source>
        <dbReference type="Proteomes" id="UP000221011"/>
    </source>
</evidence>
<feature type="domain" description="N-acetyltransferase" evidence="1">
    <location>
        <begin position="119"/>
        <end position="260"/>
    </location>
</feature>